<protein>
    <submittedName>
        <fullName evidence="2">Uncharacterized protein</fullName>
    </submittedName>
</protein>
<evidence type="ECO:0000313" key="3">
    <source>
        <dbReference type="Proteomes" id="UP000199305"/>
    </source>
</evidence>
<accession>A0A1G8VWB2</accession>
<evidence type="ECO:0000313" key="2">
    <source>
        <dbReference type="EMBL" id="SDJ70289.1"/>
    </source>
</evidence>
<dbReference type="Proteomes" id="UP000199305">
    <property type="component" value="Unassembled WGS sequence"/>
</dbReference>
<dbReference type="OrthoDB" id="8365150at2"/>
<evidence type="ECO:0000256" key="1">
    <source>
        <dbReference type="SAM" id="SignalP"/>
    </source>
</evidence>
<sequence>MRFIKHLGFCVLVSASGAVLAERVAPGDEAFPDSLFTFIEPFAGEEVTGEWYQDASAKELFQVYGKVNGDRLVIRSDKATRGDAGMLKRKIEADSYRDKRMMLEVEYKPTDVSESVVIYFAAKDEQDDQARYMAYDSTYYEPIRGTGEWQTRQMVLQIPAGADYLSYGVGLVGSGVVEIGDVSIREVDASTPVTDKEYIGRLFDSRKFEEFLVEQGKIDFGDKIAPRFARLTLDRYMALKELDRDARAEKVIGGLLELVQGGDWQQSNDSITGDILTLDVLYHAGRLTAEEYLASIQELEFPSEDERKAVIKGTYGNIGFQERVNGNYPAARNAYAKAASREWGKDLDYSVVDRYLKEMKQAVLAMDD</sequence>
<gene>
    <name evidence="2" type="ORF">SAMN05216212_0761</name>
</gene>
<name>A0A1G8VWB2_9GAMM</name>
<feature type="signal peptide" evidence="1">
    <location>
        <begin position="1"/>
        <end position="21"/>
    </location>
</feature>
<reference evidence="3" key="1">
    <citation type="submission" date="2016-10" db="EMBL/GenBank/DDBJ databases">
        <authorList>
            <person name="Varghese N."/>
            <person name="Submissions S."/>
        </authorList>
    </citation>
    <scope>NUCLEOTIDE SEQUENCE [LARGE SCALE GENOMIC DNA]</scope>
    <source>
        <strain evidence="3">CGMCC 1.10658</strain>
    </source>
</reference>
<dbReference type="RefSeq" id="WP_091508425.1">
    <property type="nucleotide sequence ID" value="NZ_FNFH01000001.1"/>
</dbReference>
<feature type="chain" id="PRO_5011764423" evidence="1">
    <location>
        <begin position="22"/>
        <end position="368"/>
    </location>
</feature>
<dbReference type="STRING" id="658219.SAMN05216212_0761"/>
<keyword evidence="3" id="KW-1185">Reference proteome</keyword>
<dbReference type="EMBL" id="FNFH01000001">
    <property type="protein sequence ID" value="SDJ70289.1"/>
    <property type="molecule type" value="Genomic_DNA"/>
</dbReference>
<organism evidence="2 3">
    <name type="scientific">Microbulbifer yueqingensis</name>
    <dbReference type="NCBI Taxonomy" id="658219"/>
    <lineage>
        <taxon>Bacteria</taxon>
        <taxon>Pseudomonadati</taxon>
        <taxon>Pseudomonadota</taxon>
        <taxon>Gammaproteobacteria</taxon>
        <taxon>Cellvibrionales</taxon>
        <taxon>Microbulbiferaceae</taxon>
        <taxon>Microbulbifer</taxon>
    </lineage>
</organism>
<dbReference type="AlphaFoldDB" id="A0A1G8VWB2"/>
<proteinExistence type="predicted"/>
<dbReference type="Gene3D" id="2.60.120.260">
    <property type="entry name" value="Galactose-binding domain-like"/>
    <property type="match status" value="1"/>
</dbReference>
<keyword evidence="1" id="KW-0732">Signal</keyword>